<dbReference type="Proteomes" id="UP000241167">
    <property type="component" value="Unassembled WGS sequence"/>
</dbReference>
<reference evidence="3 4" key="1">
    <citation type="submission" date="2018-03" db="EMBL/GenBank/DDBJ databases">
        <title>The draft genome of Sphingosinicella sp. GL-C-18.</title>
        <authorList>
            <person name="Liu L."/>
            <person name="Li L."/>
            <person name="Liang L."/>
            <person name="Zhang X."/>
            <person name="Wang T."/>
        </authorList>
    </citation>
    <scope>NUCLEOTIDE SEQUENCE [LARGE SCALE GENOMIC DNA]</scope>
    <source>
        <strain evidence="3 4">GL-C-18</strain>
    </source>
</reference>
<dbReference type="Pfam" id="PF02120">
    <property type="entry name" value="Flg_hook"/>
    <property type="match status" value="1"/>
</dbReference>
<name>A0A2P7QNZ4_9SPHN</name>
<keyword evidence="4" id="KW-1185">Reference proteome</keyword>
<dbReference type="CDD" id="cd17470">
    <property type="entry name" value="T3SS_Flik_C"/>
    <property type="match status" value="1"/>
</dbReference>
<feature type="region of interest" description="Disordered" evidence="1">
    <location>
        <begin position="88"/>
        <end position="180"/>
    </location>
</feature>
<dbReference type="Gene3D" id="3.30.750.140">
    <property type="match status" value="1"/>
</dbReference>
<dbReference type="AlphaFoldDB" id="A0A2P7QNZ4"/>
<dbReference type="EMBL" id="PXYI01000004">
    <property type="protein sequence ID" value="PSJ39677.1"/>
    <property type="molecule type" value="Genomic_DNA"/>
</dbReference>
<evidence type="ECO:0000313" key="4">
    <source>
        <dbReference type="Proteomes" id="UP000241167"/>
    </source>
</evidence>
<evidence type="ECO:0000259" key="2">
    <source>
        <dbReference type="Pfam" id="PF02120"/>
    </source>
</evidence>
<feature type="region of interest" description="Disordered" evidence="1">
    <location>
        <begin position="346"/>
        <end position="394"/>
    </location>
</feature>
<dbReference type="OrthoDB" id="7478760at2"/>
<gene>
    <name evidence="3" type="ORF">C7I55_13880</name>
</gene>
<dbReference type="InterPro" id="IPR038610">
    <property type="entry name" value="FliK-like_C_sf"/>
</dbReference>
<feature type="domain" description="Flagellar hook-length control protein-like C-terminal" evidence="2">
    <location>
        <begin position="281"/>
        <end position="353"/>
    </location>
</feature>
<sequence length="394" mass="40732">MITGPTPAASAPPDGVVAPLSAACDGEAFTKIIAALDFAMAVPVLPTPALPGAVLPVESVAADAPPLPETDPVAAAQQLLAMATPRSLKAQMDRAGEGSEPAEQEQDPDPDSTTPAGSPVPDPSVPQPISIAATPTPLKPATDQPGDAQVQIEGEARSPAMKAPLPPPTLSPSNGKGDGAQHLLRALAPLLDEPGVRPALPARERPTAGKPLPPPIDTLAPIVATPTFAPQLTAPALDVSQPLAAPEATAEAVAIERQLDLAQDGEWLDQLARDIARSAGEAGPLRFRLNPETLGSLHVEITPDRGGAAIRLTTDTEAARTIIADAQPRLVAEARAQGVRISEAHVDLSSQQGSADQRHRQQLFEQAPPRTARLLQEERTSDGKPTARGSELYA</sequence>
<proteinExistence type="predicted"/>
<feature type="compositionally biased region" description="Acidic residues" evidence="1">
    <location>
        <begin position="100"/>
        <end position="110"/>
    </location>
</feature>
<evidence type="ECO:0000313" key="3">
    <source>
        <dbReference type="EMBL" id="PSJ39677.1"/>
    </source>
</evidence>
<comment type="caution">
    <text evidence="3">The sequence shown here is derived from an EMBL/GenBank/DDBJ whole genome shotgun (WGS) entry which is preliminary data.</text>
</comment>
<feature type="region of interest" description="Disordered" evidence="1">
    <location>
        <begin position="192"/>
        <end position="214"/>
    </location>
</feature>
<protein>
    <recommendedName>
        <fullName evidence="2">Flagellar hook-length control protein-like C-terminal domain-containing protein</fullName>
    </recommendedName>
</protein>
<dbReference type="InterPro" id="IPR021136">
    <property type="entry name" value="Flagellar_hook_control-like_C"/>
</dbReference>
<organism evidence="3 4">
    <name type="scientific">Allosphingosinicella deserti</name>
    <dbReference type="NCBI Taxonomy" id="2116704"/>
    <lineage>
        <taxon>Bacteria</taxon>
        <taxon>Pseudomonadati</taxon>
        <taxon>Pseudomonadota</taxon>
        <taxon>Alphaproteobacteria</taxon>
        <taxon>Sphingomonadales</taxon>
        <taxon>Sphingomonadaceae</taxon>
        <taxon>Allosphingosinicella</taxon>
    </lineage>
</organism>
<accession>A0A2P7QNZ4</accession>
<evidence type="ECO:0000256" key="1">
    <source>
        <dbReference type="SAM" id="MobiDB-lite"/>
    </source>
</evidence>
<dbReference type="RefSeq" id="WP_106513573.1">
    <property type="nucleotide sequence ID" value="NZ_PXYI01000004.1"/>
</dbReference>